<dbReference type="AlphaFoldDB" id="A0AA38TUS8"/>
<sequence>MPELAVERLESGRPGAGRWKIRPSETKPGHKMCTKEFEPEKESQNFTRVSDDGRKHSKLDRLFASIKFCSTWRNMGVKVLERKWSNHYLIMPNDINLNFRSKTFKIFDTWLKGANIESMVREAWSKKVASKYLDCAFGDKLKNKVALKTWCNDKYRSLEGIGTERGIWLEAWKYGLRRKKKSKMARQKVKKLAEEGDENSKLFHAVIRKRVRSNGICGLNVNAVWTKDL</sequence>
<comment type="caution">
    <text evidence="2">The sequence shown here is derived from an EMBL/GenBank/DDBJ whole genome shotgun (WGS) entry which is preliminary data.</text>
</comment>
<reference evidence="2" key="1">
    <citation type="submission" date="2023-03" db="EMBL/GenBank/DDBJ databases">
        <title>Chromosome-scale reference genome and RAD-based genetic map of yellow starthistle (Centaurea solstitialis) reveal putative structural variation and QTLs associated with invader traits.</title>
        <authorList>
            <person name="Reatini B."/>
            <person name="Cang F.A."/>
            <person name="Jiang Q."/>
            <person name="Mckibben M.T.W."/>
            <person name="Barker M.S."/>
            <person name="Rieseberg L.H."/>
            <person name="Dlugosch K.M."/>
        </authorList>
    </citation>
    <scope>NUCLEOTIDE SEQUENCE</scope>
    <source>
        <strain evidence="2">CAN-66</strain>
        <tissue evidence="2">Leaf</tissue>
    </source>
</reference>
<evidence type="ECO:0000313" key="2">
    <source>
        <dbReference type="EMBL" id="KAJ9557138.1"/>
    </source>
</evidence>
<evidence type="ECO:0000256" key="1">
    <source>
        <dbReference type="SAM" id="MobiDB-lite"/>
    </source>
</evidence>
<name>A0AA38TUS8_9ASTR</name>
<proteinExistence type="predicted"/>
<gene>
    <name evidence="2" type="ORF">OSB04_011752</name>
</gene>
<dbReference type="EMBL" id="JARYMX010000003">
    <property type="protein sequence ID" value="KAJ9557138.1"/>
    <property type="molecule type" value="Genomic_DNA"/>
</dbReference>
<feature type="region of interest" description="Disordered" evidence="1">
    <location>
        <begin position="1"/>
        <end position="38"/>
    </location>
</feature>
<feature type="compositionally biased region" description="Basic and acidic residues" evidence="1">
    <location>
        <begin position="22"/>
        <end position="38"/>
    </location>
</feature>
<keyword evidence="3" id="KW-1185">Reference proteome</keyword>
<organism evidence="2 3">
    <name type="scientific">Centaurea solstitialis</name>
    <name type="common">yellow star-thistle</name>
    <dbReference type="NCBI Taxonomy" id="347529"/>
    <lineage>
        <taxon>Eukaryota</taxon>
        <taxon>Viridiplantae</taxon>
        <taxon>Streptophyta</taxon>
        <taxon>Embryophyta</taxon>
        <taxon>Tracheophyta</taxon>
        <taxon>Spermatophyta</taxon>
        <taxon>Magnoliopsida</taxon>
        <taxon>eudicotyledons</taxon>
        <taxon>Gunneridae</taxon>
        <taxon>Pentapetalae</taxon>
        <taxon>asterids</taxon>
        <taxon>campanulids</taxon>
        <taxon>Asterales</taxon>
        <taxon>Asteraceae</taxon>
        <taxon>Carduoideae</taxon>
        <taxon>Cardueae</taxon>
        <taxon>Centaureinae</taxon>
        <taxon>Centaurea</taxon>
    </lineage>
</organism>
<dbReference type="Proteomes" id="UP001172457">
    <property type="component" value="Chromosome 3"/>
</dbReference>
<protein>
    <submittedName>
        <fullName evidence="2">Uncharacterized protein</fullName>
    </submittedName>
</protein>
<feature type="compositionally biased region" description="Basic and acidic residues" evidence="1">
    <location>
        <begin position="1"/>
        <end position="11"/>
    </location>
</feature>
<evidence type="ECO:0000313" key="3">
    <source>
        <dbReference type="Proteomes" id="UP001172457"/>
    </source>
</evidence>
<accession>A0AA38TUS8</accession>